<organism evidence="1 2">
    <name type="scientific">Boletus edulis BED1</name>
    <dbReference type="NCBI Taxonomy" id="1328754"/>
    <lineage>
        <taxon>Eukaryota</taxon>
        <taxon>Fungi</taxon>
        <taxon>Dikarya</taxon>
        <taxon>Basidiomycota</taxon>
        <taxon>Agaricomycotina</taxon>
        <taxon>Agaricomycetes</taxon>
        <taxon>Agaricomycetidae</taxon>
        <taxon>Boletales</taxon>
        <taxon>Boletineae</taxon>
        <taxon>Boletaceae</taxon>
        <taxon>Boletoideae</taxon>
        <taxon>Boletus</taxon>
    </lineage>
</organism>
<evidence type="ECO:0000313" key="1">
    <source>
        <dbReference type="EMBL" id="KAF8423195.1"/>
    </source>
</evidence>
<sequence length="99" mass="11313">MLSPTALPASYVQKLPHYFNQIQIAKILNETTLYPYNTTPTKGGMSGAVLTLVQLLRKRVLSCRLRHRPCFTTPNPAIGYVTQMSFTGHLEWLRWMGYI</sequence>
<gene>
    <name evidence="1" type="ORF">L210DRAFT_3570477</name>
</gene>
<dbReference type="AlphaFoldDB" id="A0AAD4G6T4"/>
<protein>
    <submittedName>
        <fullName evidence="1">Uncharacterized protein</fullName>
    </submittedName>
</protein>
<comment type="caution">
    <text evidence="1">The sequence shown here is derived from an EMBL/GenBank/DDBJ whole genome shotgun (WGS) entry which is preliminary data.</text>
</comment>
<name>A0AAD4G6T4_BOLED</name>
<reference evidence="1" key="1">
    <citation type="submission" date="2019-10" db="EMBL/GenBank/DDBJ databases">
        <authorList>
            <consortium name="DOE Joint Genome Institute"/>
            <person name="Kuo A."/>
            <person name="Miyauchi S."/>
            <person name="Kiss E."/>
            <person name="Drula E."/>
            <person name="Kohler A."/>
            <person name="Sanchez-Garcia M."/>
            <person name="Andreopoulos B."/>
            <person name="Barry K.W."/>
            <person name="Bonito G."/>
            <person name="Buee M."/>
            <person name="Carver A."/>
            <person name="Chen C."/>
            <person name="Cichocki N."/>
            <person name="Clum A."/>
            <person name="Culley D."/>
            <person name="Crous P.W."/>
            <person name="Fauchery L."/>
            <person name="Girlanda M."/>
            <person name="Hayes R."/>
            <person name="Keri Z."/>
            <person name="LaButti K."/>
            <person name="Lipzen A."/>
            <person name="Lombard V."/>
            <person name="Magnuson J."/>
            <person name="Maillard F."/>
            <person name="Morin E."/>
            <person name="Murat C."/>
            <person name="Nolan M."/>
            <person name="Ohm R."/>
            <person name="Pangilinan J."/>
            <person name="Pereira M."/>
            <person name="Perotto S."/>
            <person name="Peter M."/>
            <person name="Riley R."/>
            <person name="Sitrit Y."/>
            <person name="Stielow B."/>
            <person name="Szollosi G."/>
            <person name="Zifcakova L."/>
            <person name="Stursova M."/>
            <person name="Spatafora J.W."/>
            <person name="Tedersoo L."/>
            <person name="Vaario L.-M."/>
            <person name="Yamada A."/>
            <person name="Yan M."/>
            <person name="Wang P."/>
            <person name="Xu J."/>
            <person name="Bruns T."/>
            <person name="Baldrian P."/>
            <person name="Vilgalys R."/>
            <person name="Henrissat B."/>
            <person name="Grigoriev I.V."/>
            <person name="Hibbett D."/>
            <person name="Nagy L.G."/>
            <person name="Martin F.M."/>
        </authorList>
    </citation>
    <scope>NUCLEOTIDE SEQUENCE</scope>
    <source>
        <strain evidence="1">BED1</strain>
    </source>
</reference>
<keyword evidence="2" id="KW-1185">Reference proteome</keyword>
<evidence type="ECO:0000313" key="2">
    <source>
        <dbReference type="Proteomes" id="UP001194468"/>
    </source>
</evidence>
<proteinExistence type="predicted"/>
<accession>A0AAD4G6T4</accession>
<dbReference type="Proteomes" id="UP001194468">
    <property type="component" value="Unassembled WGS sequence"/>
</dbReference>
<feature type="non-terminal residue" evidence="1">
    <location>
        <position position="99"/>
    </location>
</feature>
<reference evidence="1" key="2">
    <citation type="journal article" date="2020" name="Nat. Commun.">
        <title>Large-scale genome sequencing of mycorrhizal fungi provides insights into the early evolution of symbiotic traits.</title>
        <authorList>
            <person name="Miyauchi S."/>
            <person name="Kiss E."/>
            <person name="Kuo A."/>
            <person name="Drula E."/>
            <person name="Kohler A."/>
            <person name="Sanchez-Garcia M."/>
            <person name="Morin E."/>
            <person name="Andreopoulos B."/>
            <person name="Barry K.W."/>
            <person name="Bonito G."/>
            <person name="Buee M."/>
            <person name="Carver A."/>
            <person name="Chen C."/>
            <person name="Cichocki N."/>
            <person name="Clum A."/>
            <person name="Culley D."/>
            <person name="Crous P.W."/>
            <person name="Fauchery L."/>
            <person name="Girlanda M."/>
            <person name="Hayes R.D."/>
            <person name="Keri Z."/>
            <person name="LaButti K."/>
            <person name="Lipzen A."/>
            <person name="Lombard V."/>
            <person name="Magnuson J."/>
            <person name="Maillard F."/>
            <person name="Murat C."/>
            <person name="Nolan M."/>
            <person name="Ohm R.A."/>
            <person name="Pangilinan J."/>
            <person name="Pereira M.F."/>
            <person name="Perotto S."/>
            <person name="Peter M."/>
            <person name="Pfister S."/>
            <person name="Riley R."/>
            <person name="Sitrit Y."/>
            <person name="Stielow J.B."/>
            <person name="Szollosi G."/>
            <person name="Zifcakova L."/>
            <person name="Stursova M."/>
            <person name="Spatafora J.W."/>
            <person name="Tedersoo L."/>
            <person name="Vaario L.M."/>
            <person name="Yamada A."/>
            <person name="Yan M."/>
            <person name="Wang P."/>
            <person name="Xu J."/>
            <person name="Bruns T."/>
            <person name="Baldrian P."/>
            <person name="Vilgalys R."/>
            <person name="Dunand C."/>
            <person name="Henrissat B."/>
            <person name="Grigoriev I.V."/>
            <person name="Hibbett D."/>
            <person name="Nagy L.G."/>
            <person name="Martin F.M."/>
        </authorList>
    </citation>
    <scope>NUCLEOTIDE SEQUENCE</scope>
    <source>
        <strain evidence="1">BED1</strain>
    </source>
</reference>
<dbReference type="EMBL" id="WHUW01000117">
    <property type="protein sequence ID" value="KAF8423195.1"/>
    <property type="molecule type" value="Genomic_DNA"/>
</dbReference>